<name>A0A652KXA8_9ACTN</name>
<gene>
    <name evidence="1" type="ORF">EAO74_14525</name>
</gene>
<sequence>MRTITGKTHRFAAWADESVATAAVRSVKFCVRAARTRVTQKYDGPTAQRARYGCVRTRIWEAA</sequence>
<proteinExistence type="predicted"/>
<comment type="caution">
    <text evidence="1">The sequence shown here is derived from an EMBL/GenBank/DDBJ whole genome shotgun (WGS) entry which is preliminary data.</text>
</comment>
<evidence type="ECO:0000313" key="1">
    <source>
        <dbReference type="EMBL" id="TXS28405.1"/>
    </source>
</evidence>
<organism evidence="1">
    <name type="scientific">Streptomyces sp. gb1(2016)</name>
    <dbReference type="NCBI Taxonomy" id="1828321"/>
    <lineage>
        <taxon>Bacteria</taxon>
        <taxon>Bacillati</taxon>
        <taxon>Actinomycetota</taxon>
        <taxon>Actinomycetes</taxon>
        <taxon>Kitasatosporales</taxon>
        <taxon>Streptomycetaceae</taxon>
        <taxon>Streptomyces</taxon>
    </lineage>
</organism>
<dbReference type="AlphaFoldDB" id="A0A652KXA8"/>
<accession>A0A652KXA8</accession>
<protein>
    <submittedName>
        <fullName evidence="1">Uncharacterized protein</fullName>
    </submittedName>
</protein>
<dbReference type="EMBL" id="RDBM01000035">
    <property type="protein sequence ID" value="TXS28405.1"/>
    <property type="molecule type" value="Genomic_DNA"/>
</dbReference>
<reference evidence="1" key="1">
    <citation type="submission" date="2018-10" db="EMBL/GenBank/DDBJ databases">
        <authorList>
            <person name="Hariharan J."/>
            <person name="Choudoir M.J."/>
            <person name="Diebold P."/>
            <person name="Panke-Buisse K."/>
            <person name="Campbell A.N."/>
            <person name="Buckley D.H."/>
        </authorList>
    </citation>
    <scope>NUCLEOTIDE SEQUENCE</scope>
    <source>
        <strain evidence="1">Gb1</strain>
    </source>
</reference>